<evidence type="ECO:0000313" key="1">
    <source>
        <dbReference type="EMBL" id="AGO16863.1"/>
    </source>
</evidence>
<sequence>MAKYTQSFKQQVIEFYLQHNKNRSLTRQYFQVKETILRYWINQYNHTS</sequence>
<dbReference type="InterPro" id="IPR009057">
    <property type="entry name" value="Homeodomain-like_sf"/>
</dbReference>
<dbReference type="SUPFAM" id="SSF46689">
    <property type="entry name" value="Homeodomain-like"/>
    <property type="match status" value="1"/>
</dbReference>
<reference evidence="1 2" key="1">
    <citation type="journal article" date="2013" name="PLoS ONE">
        <title>Complete Genome Analysis of a Haemophilus parasuis Serovar 12 Strain from China.</title>
        <authorList>
            <person name="Li Y."/>
            <person name="Kwok A.H."/>
            <person name="Jiang J."/>
            <person name="Zou Y."/>
            <person name="Zheng F."/>
            <person name="Chen P."/>
            <person name="Hou C."/>
            <person name="Leung F.C."/>
            <person name="Jiang P."/>
        </authorList>
    </citation>
    <scope>NUCLEOTIDE SEQUENCE [LARGE SCALE GENOMIC DNA]</scope>
    <source>
        <strain evidence="1 2">ZJ0906</strain>
    </source>
</reference>
<dbReference type="PANTHER" id="PTHR33795">
    <property type="entry name" value="INSERTION ELEMENT IS150 PROTEIN INSJ"/>
    <property type="match status" value="1"/>
</dbReference>
<dbReference type="KEGG" id="hpaz:K756_08700"/>
<protein>
    <submittedName>
        <fullName evidence="1">ISHin1, family IS3</fullName>
    </submittedName>
</protein>
<evidence type="ECO:0000313" key="2">
    <source>
        <dbReference type="Proteomes" id="UP000014672"/>
    </source>
</evidence>
<dbReference type="PANTHER" id="PTHR33795:SF1">
    <property type="entry name" value="INSERTION ELEMENT IS150 PROTEIN INSJ"/>
    <property type="match status" value="1"/>
</dbReference>
<organism evidence="1 2">
    <name type="scientific">Glaesserella parasuis ZJ0906</name>
    <dbReference type="NCBI Taxonomy" id="1322346"/>
    <lineage>
        <taxon>Bacteria</taxon>
        <taxon>Pseudomonadati</taxon>
        <taxon>Pseudomonadota</taxon>
        <taxon>Gammaproteobacteria</taxon>
        <taxon>Pasteurellales</taxon>
        <taxon>Pasteurellaceae</taxon>
        <taxon>Glaesserella</taxon>
    </lineage>
</organism>
<dbReference type="InterPro" id="IPR052057">
    <property type="entry name" value="IS150/IS1296_orfA-like"/>
</dbReference>
<gene>
    <name evidence="1" type="ORF">K756_08700</name>
</gene>
<accession>A0A806J563</accession>
<dbReference type="Gene3D" id="1.10.10.60">
    <property type="entry name" value="Homeodomain-like"/>
    <property type="match status" value="1"/>
</dbReference>
<dbReference type="Proteomes" id="UP000014672">
    <property type="component" value="Chromosome"/>
</dbReference>
<dbReference type="AlphaFoldDB" id="A0A806J563"/>
<dbReference type="EMBL" id="CP005384">
    <property type="protein sequence ID" value="AGO16863.1"/>
    <property type="molecule type" value="Genomic_DNA"/>
</dbReference>
<proteinExistence type="predicted"/>
<name>A0A806J563_GLAPU</name>